<reference evidence="2" key="1">
    <citation type="submission" date="2021-05" db="EMBL/GenBank/DDBJ databases">
        <authorList>
            <person name="Alioto T."/>
            <person name="Alioto T."/>
            <person name="Gomez Garrido J."/>
        </authorList>
    </citation>
    <scope>NUCLEOTIDE SEQUENCE</scope>
</reference>
<dbReference type="EMBL" id="HBUF01024271">
    <property type="protein sequence ID" value="CAG6612318.1"/>
    <property type="molecule type" value="Transcribed_RNA"/>
</dbReference>
<name>A0A8D8LKJ4_9HEMI</name>
<evidence type="ECO:0000256" key="1">
    <source>
        <dbReference type="SAM" id="MobiDB-lite"/>
    </source>
</evidence>
<accession>A0A8D8LKJ4</accession>
<organism evidence="2">
    <name type="scientific">Cacopsylla melanoneura</name>
    <dbReference type="NCBI Taxonomy" id="428564"/>
    <lineage>
        <taxon>Eukaryota</taxon>
        <taxon>Metazoa</taxon>
        <taxon>Ecdysozoa</taxon>
        <taxon>Arthropoda</taxon>
        <taxon>Hexapoda</taxon>
        <taxon>Insecta</taxon>
        <taxon>Pterygota</taxon>
        <taxon>Neoptera</taxon>
        <taxon>Paraneoptera</taxon>
        <taxon>Hemiptera</taxon>
        <taxon>Sternorrhyncha</taxon>
        <taxon>Psylloidea</taxon>
        <taxon>Psyllidae</taxon>
        <taxon>Psyllinae</taxon>
        <taxon>Cacopsylla</taxon>
    </lineage>
</organism>
<proteinExistence type="predicted"/>
<sequence>MDAKDFTSIEDEDYRTKLPISPAARHNNNNNNTINCLPSQQQLLPPARSSLKIPHNNSVTLSHAATHPACDPMTPASPLSRCCSLESPKKLRFATQSNYYQGIPSDSEVFPCTEPLCNGDHNQSCNCPVSEDLDEEDTGLVLKFNNNNNNNHSNNNHLRGIDRLEHTGLLDPGSQILDSVEHRGLLAPDSQIQNNNHLRGIDRLENTGLLAPGNQILERVDFRGDQVLHGVEVSNKFNHVRDLGADQDWNGAGISNKNTVRDLGGDQVLQGVEVSNKNNHVRDLGGQVPDLVDQRGCQILDRLGQVLDRVDEHEDCTSISCPCVCSDNSNLELSKVPVPRGKYFGGALNRRGGTLSAPNTPLMVTHSETDVSRVPLLAETPM</sequence>
<dbReference type="AlphaFoldDB" id="A0A8D8LKJ4"/>
<evidence type="ECO:0000313" key="2">
    <source>
        <dbReference type="EMBL" id="CAG6612314.1"/>
    </source>
</evidence>
<dbReference type="EMBL" id="HBUF01024267">
    <property type="protein sequence ID" value="CAG6612314.1"/>
    <property type="molecule type" value="Transcribed_RNA"/>
</dbReference>
<dbReference type="EMBL" id="HBUF01024269">
    <property type="protein sequence ID" value="CAG6612316.1"/>
    <property type="molecule type" value="Transcribed_RNA"/>
</dbReference>
<feature type="region of interest" description="Disordered" evidence="1">
    <location>
        <begin position="17"/>
        <end position="38"/>
    </location>
</feature>
<protein>
    <submittedName>
        <fullName evidence="2">Uncharacterized protein</fullName>
    </submittedName>
</protein>
<dbReference type="EMBL" id="HBUF01024272">
    <property type="protein sequence ID" value="CAG6612319.1"/>
    <property type="molecule type" value="Transcribed_RNA"/>
</dbReference>